<reference evidence="2 3" key="2">
    <citation type="journal article" date="2019" name="G3 (Bethesda)">
        <title>Hybrid Assembly of the Genome of the Entomopathogenic Nematode Steinernema carpocapsae Identifies the X-Chromosome.</title>
        <authorList>
            <person name="Serra L."/>
            <person name="Macchietto M."/>
            <person name="Macias-Munoz A."/>
            <person name="McGill C.J."/>
            <person name="Rodriguez I.M."/>
            <person name="Rodriguez B."/>
            <person name="Murad R."/>
            <person name="Mortazavi A."/>
        </authorList>
    </citation>
    <scope>NUCLEOTIDE SEQUENCE [LARGE SCALE GENOMIC DNA]</scope>
    <source>
        <strain evidence="2 3">ALL</strain>
    </source>
</reference>
<protein>
    <submittedName>
        <fullName evidence="2">Uncharacterized protein</fullName>
    </submittedName>
</protein>
<keyword evidence="3" id="KW-1185">Reference proteome</keyword>
<evidence type="ECO:0000313" key="3">
    <source>
        <dbReference type="Proteomes" id="UP000298663"/>
    </source>
</evidence>
<accession>A0A4V6I7N6</accession>
<gene>
    <name evidence="2" type="ORF">L596_003211</name>
</gene>
<dbReference type="EMBL" id="AZBU02000001">
    <property type="protein sequence ID" value="TMS35923.1"/>
    <property type="molecule type" value="Genomic_DNA"/>
</dbReference>
<evidence type="ECO:0000256" key="1">
    <source>
        <dbReference type="SAM" id="MobiDB-lite"/>
    </source>
</evidence>
<name>A0A4V6I7N6_STECR</name>
<feature type="compositionally biased region" description="Basic and acidic residues" evidence="1">
    <location>
        <begin position="69"/>
        <end position="78"/>
    </location>
</feature>
<dbReference type="EMBL" id="CM016762">
    <property type="protein sequence ID" value="TMS35923.1"/>
    <property type="molecule type" value="Genomic_DNA"/>
</dbReference>
<organism evidence="2 3">
    <name type="scientific">Steinernema carpocapsae</name>
    <name type="common">Entomopathogenic nematode</name>
    <dbReference type="NCBI Taxonomy" id="34508"/>
    <lineage>
        <taxon>Eukaryota</taxon>
        <taxon>Metazoa</taxon>
        <taxon>Ecdysozoa</taxon>
        <taxon>Nematoda</taxon>
        <taxon>Chromadorea</taxon>
        <taxon>Rhabditida</taxon>
        <taxon>Tylenchina</taxon>
        <taxon>Panagrolaimomorpha</taxon>
        <taxon>Strongyloidoidea</taxon>
        <taxon>Steinernematidae</taxon>
        <taxon>Steinernema</taxon>
    </lineage>
</organism>
<feature type="region of interest" description="Disordered" evidence="1">
    <location>
        <begin position="69"/>
        <end position="90"/>
    </location>
</feature>
<evidence type="ECO:0000313" key="2">
    <source>
        <dbReference type="EMBL" id="TMS35923.1"/>
    </source>
</evidence>
<comment type="caution">
    <text evidence="2">The sequence shown here is derived from an EMBL/GenBank/DDBJ whole genome shotgun (WGS) entry which is preliminary data.</text>
</comment>
<dbReference type="AlphaFoldDB" id="A0A4V6I7N6"/>
<reference evidence="2 3" key="1">
    <citation type="journal article" date="2015" name="Genome Biol.">
        <title>Comparative genomics of Steinernema reveals deeply conserved gene regulatory networks.</title>
        <authorList>
            <person name="Dillman A.R."/>
            <person name="Macchietto M."/>
            <person name="Porter C.F."/>
            <person name="Rogers A."/>
            <person name="Williams B."/>
            <person name="Antoshechkin I."/>
            <person name="Lee M.M."/>
            <person name="Goodwin Z."/>
            <person name="Lu X."/>
            <person name="Lewis E.E."/>
            <person name="Goodrich-Blair H."/>
            <person name="Stock S.P."/>
            <person name="Adams B.J."/>
            <person name="Sternberg P.W."/>
            <person name="Mortazavi A."/>
        </authorList>
    </citation>
    <scope>NUCLEOTIDE SEQUENCE [LARGE SCALE GENOMIC DNA]</scope>
    <source>
        <strain evidence="2 3">ALL</strain>
    </source>
</reference>
<proteinExistence type="predicted"/>
<dbReference type="Proteomes" id="UP000298663">
    <property type="component" value="Chromosome X"/>
</dbReference>
<dbReference type="OrthoDB" id="9984614at2759"/>
<sequence>MVWVPQTYCRPKDRENDFLDPRTMSWVYIQTLHHAKMTRPVFVASHGTSSQTGAKYRKVRRMTKYILTEDDRVTDKTPDGPSSEFTSANE</sequence>